<comment type="caution">
    <text evidence="1">The sequence shown here is derived from an EMBL/GenBank/DDBJ whole genome shotgun (WGS) entry which is preliminary data.</text>
</comment>
<reference evidence="1 2" key="1">
    <citation type="submission" date="2011-12" db="EMBL/GenBank/DDBJ databases">
        <title>The Genome Sequence of Prevotella maculosa OT 289.</title>
        <authorList>
            <consortium name="The Broad Institute Genome Sequencing Platform"/>
            <person name="Earl A."/>
            <person name="Ward D."/>
            <person name="Feldgarden M."/>
            <person name="Gevers D."/>
            <person name="Izard J."/>
            <person name="Blanton J.M."/>
            <person name="Mathney J."/>
            <person name="Tanner A.C."/>
            <person name="Dewhirst F.E."/>
            <person name="Young S.K."/>
            <person name="Zeng Q."/>
            <person name="Gargeya S."/>
            <person name="Fitzgerald M."/>
            <person name="Haas B."/>
            <person name="Abouelleil A."/>
            <person name="Alvarado L."/>
            <person name="Arachchi H.M."/>
            <person name="Berlin A."/>
            <person name="Chapman S.B."/>
            <person name="Gearin G."/>
            <person name="Goldberg J."/>
            <person name="Griggs A."/>
            <person name="Gujja S."/>
            <person name="Hansen M."/>
            <person name="Heiman D."/>
            <person name="Howarth C."/>
            <person name="Larimer J."/>
            <person name="Lui A."/>
            <person name="MacDonald P.J.P."/>
            <person name="McCowen C."/>
            <person name="Montmayeur A."/>
            <person name="Murphy C."/>
            <person name="Neiman D."/>
            <person name="Pearson M."/>
            <person name="Priest M."/>
            <person name="Roberts A."/>
            <person name="Saif S."/>
            <person name="Shea T."/>
            <person name="Sisk P."/>
            <person name="Stolte C."/>
            <person name="Sykes S."/>
            <person name="Wortman J."/>
            <person name="Nusbaum C."/>
            <person name="Birren B."/>
        </authorList>
    </citation>
    <scope>NUCLEOTIDE SEQUENCE [LARGE SCALE GENOMIC DNA]</scope>
    <source>
        <strain evidence="1 2">OT 289</strain>
    </source>
</reference>
<protein>
    <submittedName>
        <fullName evidence="1">Uncharacterized protein</fullName>
    </submittedName>
</protein>
<dbReference type="EMBL" id="AGEK01000025">
    <property type="protein sequence ID" value="EHO70703.1"/>
    <property type="molecule type" value="Genomic_DNA"/>
</dbReference>
<accession>H1HMI5</accession>
<gene>
    <name evidence="1" type="ORF">HMPREF9944_01322</name>
</gene>
<dbReference type="Proteomes" id="UP000003167">
    <property type="component" value="Unassembled WGS sequence"/>
</dbReference>
<evidence type="ECO:0000313" key="2">
    <source>
        <dbReference type="Proteomes" id="UP000003167"/>
    </source>
</evidence>
<organism evidence="1 2">
    <name type="scientific">Segatella maculosa OT 289</name>
    <dbReference type="NCBI Taxonomy" id="999422"/>
    <lineage>
        <taxon>Bacteria</taxon>
        <taxon>Pseudomonadati</taxon>
        <taxon>Bacteroidota</taxon>
        <taxon>Bacteroidia</taxon>
        <taxon>Bacteroidales</taxon>
        <taxon>Prevotellaceae</taxon>
        <taxon>Segatella</taxon>
    </lineage>
</organism>
<sequence length="30" mass="3746">MLLMKKTTQNSRQFRINFVTLQVELMFIKW</sequence>
<dbReference type="HOGENOM" id="CLU_3404824_0_0_10"/>
<dbReference type="AlphaFoldDB" id="H1HMI5"/>
<keyword evidence="2" id="KW-1185">Reference proteome</keyword>
<evidence type="ECO:0000313" key="1">
    <source>
        <dbReference type="EMBL" id="EHO70703.1"/>
    </source>
</evidence>
<proteinExistence type="predicted"/>
<name>H1HMI5_9BACT</name>